<evidence type="ECO:0000259" key="17">
    <source>
        <dbReference type="Pfam" id="PF12657"/>
    </source>
</evidence>
<dbReference type="GO" id="GO:0004497">
    <property type="term" value="F:monooxygenase activity"/>
    <property type="evidence" value="ECO:0007669"/>
    <property type="project" value="UniProtKB-KW"/>
</dbReference>
<comment type="similarity">
    <text evidence="13">Belongs to the polysaccharide monooxygenase AA9 family.</text>
</comment>
<dbReference type="Proteomes" id="UP000306954">
    <property type="component" value="Unassembled WGS sequence"/>
</dbReference>
<dbReference type="InterPro" id="IPR005103">
    <property type="entry name" value="AA9_LPMO"/>
</dbReference>
<evidence type="ECO:0000256" key="4">
    <source>
        <dbReference type="ARBA" id="ARBA00022723"/>
    </source>
</evidence>
<comment type="subcellular location">
    <subcellularLocation>
        <location evidence="2">Secreted</location>
    </subcellularLocation>
</comment>
<sequence length="1110" mass="123468">MPWYYLHTSPDTKCLLPLTSSLYLPGKLSNVEDVIIDIGTGYYVKMSTNQATQYYKNKVDYVTSNLSQLQKTLETKQDNANVVVQLIQAKLNAVFLVPGMECRGYPAYDPQVDPWQPHANKVNRPMADDGPLYSKDDPNLTCNKVGTNTPAEMTADAAPGSEMIVKWNRWPNDHKGPVLTYAKYCGNGHNDCDNVQQSITEGWFKIDEAGYDDSAGQWASDRLIAQDISWSFKLPPAESIQQGSYLIRHEIIALHSQGSPQFYPHCIQVYINGGTGSLSGQSVTIPGNVYSNPGDDGTLYGSIYSSQVSSMVIPGPSLADDAISSAQSKRNNIPCITTTMASYIRLSGLPLGPSNCVLTEISDNGQLSLSLRRRVDVLTPNTALLHNKDQAKALWKKQSKSISEDAAIRSKPSLGEYNVFDTQIPLSEFPPAHMYIENYPHPCIVEPVSDSALWNGWKSTAWSPANLTSYGGCLLATLSSNCDLFIVAPKVNFFVGKWLPTFDVSARLREFNLNQLNDNDKSNQLALFGVALKSQILCMAWSSNPPTYSLPITPRDISVLITGTKSGDLFLWRHVQHGQMELVSMLETPSACWISLITTSEWRSCDDGFILDIYFANTDYDIYVTALKHSNSTNTTSVHSEPAILQPSNGQSLTTFKYMDGALIWTTPGSLFIKQALKEAVELDISNLSMVVGLDKLSSNFLVLWFADGEIKIIDVYKSSVITALSISATRKQRKLYEDIAESVYGSRVGKMQAPLVYSARKLPNSNGYAWLFFHRSPEDTEYVEEAKLTCILSISDNVLPDEEVRGSLIDEISANVMQLTDIWKSSTRDLSGVIERCQQQVNNVELLTLLDQYFHKFVETYSNVILTHYNPGAFQQINTAPISLESRIEQMLSCDFWTIPAFDIIRKVYLLSTHLNMMVNQDRRFRRVELEAILLIGILFMTCQRVLGLAEMQLLPENCTQIIARLTHAAKYIQSSPPQLIEIATKIQDCYPGMGDQVMANSTQDMSDPLSLTHSTNLGENCPASGQPILFDDVRKGVSDIGISWLTLSILSDVHVKRSVSSEQVYKDLTFANADENGNELDILTSALSYSAKKCLYTNAPFVRINDIH</sequence>
<accession>A0A4T0EAZ5</accession>
<dbReference type="SUPFAM" id="SSF46579">
    <property type="entry name" value="Prefoldin"/>
    <property type="match status" value="1"/>
</dbReference>
<evidence type="ECO:0000256" key="6">
    <source>
        <dbReference type="ARBA" id="ARBA00023001"/>
    </source>
</evidence>
<evidence type="ECO:0000256" key="15">
    <source>
        <dbReference type="ARBA" id="ARBA00047174"/>
    </source>
</evidence>
<name>A0A4T0EAZ5_WALIC</name>
<evidence type="ECO:0000256" key="2">
    <source>
        <dbReference type="ARBA" id="ARBA00004613"/>
    </source>
</evidence>
<comment type="cofactor">
    <cofactor evidence="1">
        <name>Cu(2+)</name>
        <dbReference type="ChEBI" id="CHEBI:29036"/>
    </cofactor>
</comment>
<keyword evidence="6" id="KW-0136">Cellulose degradation</keyword>
<evidence type="ECO:0000256" key="5">
    <source>
        <dbReference type="ARBA" id="ARBA00022729"/>
    </source>
</evidence>
<evidence type="ECO:0000256" key="14">
    <source>
        <dbReference type="ARBA" id="ARBA00045077"/>
    </source>
</evidence>
<dbReference type="CDD" id="cd21175">
    <property type="entry name" value="LPMO_AA9"/>
    <property type="match status" value="1"/>
</dbReference>
<comment type="catalytic activity">
    <reaction evidence="14">
        <text>[(1-&gt;4)-beta-D-glucosyl]n+m + reduced acceptor + O2 = 4-dehydro-beta-D-glucosyl-[(1-&gt;4)-beta-D-glucosyl]n-1 + [(1-&gt;4)-beta-D-glucosyl]m + acceptor + H2O.</text>
        <dbReference type="EC" id="1.14.99.56"/>
    </reaction>
</comment>
<dbReference type="PANTHER" id="PTHR33353">
    <property type="entry name" value="PUTATIVE (AFU_ORTHOLOGUE AFUA_1G12560)-RELATED"/>
    <property type="match status" value="1"/>
</dbReference>
<dbReference type="InterPro" id="IPR049892">
    <property type="entry name" value="AA9"/>
</dbReference>
<evidence type="ECO:0000256" key="1">
    <source>
        <dbReference type="ARBA" id="ARBA00001973"/>
    </source>
</evidence>
<gene>
    <name evidence="18" type="ORF">E3P90_02644</name>
</gene>
<evidence type="ECO:0000259" key="16">
    <source>
        <dbReference type="Pfam" id="PF03443"/>
    </source>
</evidence>
<keyword evidence="11" id="KW-0119">Carbohydrate metabolism</keyword>
<evidence type="ECO:0000313" key="18">
    <source>
        <dbReference type="EMBL" id="TIB10904.1"/>
    </source>
</evidence>
<dbReference type="EMBL" id="SPOF01000027">
    <property type="protein sequence ID" value="TIB10904.1"/>
    <property type="molecule type" value="Genomic_DNA"/>
</dbReference>
<evidence type="ECO:0000313" key="19">
    <source>
        <dbReference type="Proteomes" id="UP000306954"/>
    </source>
</evidence>
<evidence type="ECO:0000256" key="12">
    <source>
        <dbReference type="ARBA" id="ARBA00023326"/>
    </source>
</evidence>
<dbReference type="CDD" id="cd23157">
    <property type="entry name" value="Prefoldin_5"/>
    <property type="match status" value="1"/>
</dbReference>
<keyword evidence="12" id="KW-0624">Polysaccharide degradation</keyword>
<keyword evidence="7" id="KW-0560">Oxidoreductase</keyword>
<dbReference type="NCBIfam" id="TIGR00293">
    <property type="entry name" value="prefoldin subunit alpha"/>
    <property type="match status" value="1"/>
</dbReference>
<keyword evidence="4" id="KW-0479">Metal-binding</keyword>
<dbReference type="Pfam" id="PF12657">
    <property type="entry name" value="TFIIIC_delta"/>
    <property type="match status" value="1"/>
</dbReference>
<dbReference type="GO" id="GO:0046872">
    <property type="term" value="F:metal ion binding"/>
    <property type="evidence" value="ECO:0007669"/>
    <property type="project" value="UniProtKB-KW"/>
</dbReference>
<keyword evidence="10" id="KW-1015">Disulfide bond</keyword>
<dbReference type="Gene3D" id="2.70.50.70">
    <property type="match status" value="1"/>
</dbReference>
<evidence type="ECO:0000256" key="10">
    <source>
        <dbReference type="ARBA" id="ARBA00023157"/>
    </source>
</evidence>
<dbReference type="AlphaFoldDB" id="A0A4T0EAZ5"/>
<comment type="caution">
    <text evidence="18">The sequence shown here is derived from an EMBL/GenBank/DDBJ whole genome shotgun (WGS) entry which is preliminary data.</text>
</comment>
<keyword evidence="9" id="KW-0503">Monooxygenase</keyword>
<evidence type="ECO:0000256" key="11">
    <source>
        <dbReference type="ARBA" id="ARBA00023277"/>
    </source>
</evidence>
<keyword evidence="3" id="KW-0964">Secreted</keyword>
<dbReference type="GO" id="GO:0005576">
    <property type="term" value="C:extracellular region"/>
    <property type="evidence" value="ECO:0007669"/>
    <property type="project" value="UniProtKB-SubCell"/>
</dbReference>
<evidence type="ECO:0000256" key="13">
    <source>
        <dbReference type="ARBA" id="ARBA00044502"/>
    </source>
</evidence>
<dbReference type="Pfam" id="PF03443">
    <property type="entry name" value="AA9"/>
    <property type="match status" value="1"/>
</dbReference>
<dbReference type="PANTHER" id="PTHR33353:SF10">
    <property type="entry name" value="ENDO-BETA-1,4-GLUCANASE D"/>
    <property type="match status" value="1"/>
</dbReference>
<evidence type="ECO:0000256" key="9">
    <source>
        <dbReference type="ARBA" id="ARBA00023033"/>
    </source>
</evidence>
<dbReference type="InterPro" id="IPR024761">
    <property type="entry name" value="TFIIIC_delta_N"/>
</dbReference>
<keyword evidence="8" id="KW-0186">Copper</keyword>
<feature type="domain" description="Auxiliary Activity family 9 catalytic" evidence="16">
    <location>
        <begin position="111"/>
        <end position="305"/>
    </location>
</feature>
<dbReference type="Gene3D" id="1.10.287.370">
    <property type="match status" value="1"/>
</dbReference>
<evidence type="ECO:0000256" key="3">
    <source>
        <dbReference type="ARBA" id="ARBA00022525"/>
    </source>
</evidence>
<feature type="domain" description="Transcription factor IIIC 90kDa subunit N-terminal" evidence="17">
    <location>
        <begin position="362"/>
        <end position="607"/>
    </location>
</feature>
<keyword evidence="5" id="KW-0732">Signal</keyword>
<dbReference type="GO" id="GO:0030245">
    <property type="term" value="P:cellulose catabolic process"/>
    <property type="evidence" value="ECO:0007669"/>
    <property type="project" value="UniProtKB-KW"/>
</dbReference>
<evidence type="ECO:0000256" key="7">
    <source>
        <dbReference type="ARBA" id="ARBA00023002"/>
    </source>
</evidence>
<evidence type="ECO:0000256" key="8">
    <source>
        <dbReference type="ARBA" id="ARBA00023008"/>
    </source>
</evidence>
<organism evidence="18 19">
    <name type="scientific">Wallemia ichthyophaga</name>
    <dbReference type="NCBI Taxonomy" id="245174"/>
    <lineage>
        <taxon>Eukaryota</taxon>
        <taxon>Fungi</taxon>
        <taxon>Dikarya</taxon>
        <taxon>Basidiomycota</taxon>
        <taxon>Wallemiomycotina</taxon>
        <taxon>Wallemiomycetes</taxon>
        <taxon>Wallemiales</taxon>
        <taxon>Wallemiaceae</taxon>
        <taxon>Wallemia</taxon>
    </lineage>
</organism>
<dbReference type="Pfam" id="PF02996">
    <property type="entry name" value="Prefoldin"/>
    <property type="match status" value="1"/>
</dbReference>
<protein>
    <recommendedName>
        <fullName evidence="15">lytic cellulose monooxygenase (C4-dehydrogenating)</fullName>
        <ecNumber evidence="15">1.14.99.56</ecNumber>
    </recommendedName>
</protein>
<dbReference type="InterPro" id="IPR009053">
    <property type="entry name" value="Prefoldin"/>
</dbReference>
<dbReference type="EC" id="1.14.99.56" evidence="15"/>
<reference evidence="18 19" key="1">
    <citation type="submission" date="2019-03" db="EMBL/GenBank/DDBJ databases">
        <title>Sequencing 23 genomes of Wallemia ichthyophaga.</title>
        <authorList>
            <person name="Gostincar C."/>
        </authorList>
    </citation>
    <scope>NUCLEOTIDE SEQUENCE [LARGE SCALE GENOMIC DNA]</scope>
    <source>
        <strain evidence="18 19">EXF-8621</strain>
    </source>
</reference>
<proteinExistence type="inferred from homology"/>
<dbReference type="InterPro" id="IPR004127">
    <property type="entry name" value="Prefoldin_subunit_alpha"/>
</dbReference>